<dbReference type="EMBL" id="LR797042">
    <property type="protein sequence ID" value="CAB4182724.1"/>
    <property type="molecule type" value="Genomic_DNA"/>
</dbReference>
<sequence>MGYTTDFDGTIEVVPPLTAEDAAALEAFSETRHQEVSIGGDFPGIWCNWVPVKQHHWVSSAAGHRTPVEAYAGIRWNEAEKFYSSAEWMKYIIDNILAPKGYTLNGEIEAQGEDPEDRWRLVVKDNKVFRQEAKVKFLPLEEVK</sequence>
<dbReference type="EMBL" id="LR798385">
    <property type="protein sequence ID" value="CAB5228375.1"/>
    <property type="molecule type" value="Genomic_DNA"/>
</dbReference>
<evidence type="ECO:0000313" key="1">
    <source>
        <dbReference type="EMBL" id="CAB4182724.1"/>
    </source>
</evidence>
<gene>
    <name evidence="1" type="ORF">UFOVP1084_15</name>
    <name evidence="2" type="ORF">UFOVP1532_32</name>
</gene>
<name>A0A6J7XC12_9CAUD</name>
<reference evidence="2" key="1">
    <citation type="submission" date="2020-05" db="EMBL/GenBank/DDBJ databases">
        <authorList>
            <person name="Chiriac C."/>
            <person name="Salcher M."/>
            <person name="Ghai R."/>
            <person name="Kavagutti S V."/>
        </authorList>
    </citation>
    <scope>NUCLEOTIDE SEQUENCE</scope>
</reference>
<accession>A0A6J7XC12</accession>
<proteinExistence type="predicted"/>
<evidence type="ECO:0000313" key="2">
    <source>
        <dbReference type="EMBL" id="CAB5228375.1"/>
    </source>
</evidence>
<organism evidence="2">
    <name type="scientific">uncultured Caudovirales phage</name>
    <dbReference type="NCBI Taxonomy" id="2100421"/>
    <lineage>
        <taxon>Viruses</taxon>
        <taxon>Duplodnaviria</taxon>
        <taxon>Heunggongvirae</taxon>
        <taxon>Uroviricota</taxon>
        <taxon>Caudoviricetes</taxon>
        <taxon>Peduoviridae</taxon>
        <taxon>Maltschvirus</taxon>
        <taxon>Maltschvirus maltsch</taxon>
    </lineage>
</organism>
<protein>
    <submittedName>
        <fullName evidence="2">Uncharacterized protein</fullName>
    </submittedName>
</protein>